<evidence type="ECO:0000256" key="7">
    <source>
        <dbReference type="ARBA" id="ARBA00023128"/>
    </source>
</evidence>
<dbReference type="eggNOG" id="ENOG502S29Z">
    <property type="taxonomic scope" value="Eukaryota"/>
</dbReference>
<evidence type="ECO:0000256" key="4">
    <source>
        <dbReference type="ARBA" id="ARBA00022692"/>
    </source>
</evidence>
<keyword evidence="7 9" id="KW-0496">Mitochondrion</keyword>
<evidence type="ECO:0000256" key="6">
    <source>
        <dbReference type="ARBA" id="ARBA00022989"/>
    </source>
</evidence>
<reference evidence="10 11" key="1">
    <citation type="submission" date="2010-05" db="EMBL/GenBank/DDBJ databases">
        <title>The Genome Sequence of Thecamonas trahens ATCC 50062.</title>
        <authorList>
            <consortium name="The Broad Institute Genome Sequencing Platform"/>
            <person name="Russ C."/>
            <person name="Cuomo C."/>
            <person name="Shea T."/>
            <person name="Young S.K."/>
            <person name="Zeng Q."/>
            <person name="Koehrsen M."/>
            <person name="Haas B."/>
            <person name="Borodovsky M."/>
            <person name="Guigo R."/>
            <person name="Alvarado L."/>
            <person name="Berlin A."/>
            <person name="Bochicchio J."/>
            <person name="Borenstein D."/>
            <person name="Chapman S."/>
            <person name="Chen Z."/>
            <person name="Freedman E."/>
            <person name="Gellesch M."/>
            <person name="Goldberg J."/>
            <person name="Griggs A."/>
            <person name="Gujja S."/>
            <person name="Heilman E."/>
            <person name="Heiman D."/>
            <person name="Hepburn T."/>
            <person name="Howarth C."/>
            <person name="Jen D."/>
            <person name="Larson L."/>
            <person name="Mehta T."/>
            <person name="Park D."/>
            <person name="Pearson M."/>
            <person name="Roberts A."/>
            <person name="Saif S."/>
            <person name="Shenoy N."/>
            <person name="Sisk P."/>
            <person name="Stolte C."/>
            <person name="Sykes S."/>
            <person name="Thomson T."/>
            <person name="Walk T."/>
            <person name="White J."/>
            <person name="Yandava C."/>
            <person name="Burger G."/>
            <person name="Gray M.W."/>
            <person name="Holland P.W.H."/>
            <person name="King N."/>
            <person name="Lang F.B.F."/>
            <person name="Roger A.J."/>
            <person name="Ruiz-Trillo I."/>
            <person name="Lander E."/>
            <person name="Nusbaum C."/>
        </authorList>
    </citation>
    <scope>NUCLEOTIDE SEQUENCE [LARGE SCALE GENOMIC DNA]</scope>
    <source>
        <strain evidence="10 11">ATCC 50062</strain>
    </source>
</reference>
<comment type="function">
    <text evidence="9">Mediates the uptake of pyruvate into mitochondria.</text>
</comment>
<dbReference type="RefSeq" id="XP_013760827.1">
    <property type="nucleotide sequence ID" value="XM_013905373.1"/>
</dbReference>
<keyword evidence="11" id="KW-1185">Reference proteome</keyword>
<gene>
    <name evidence="10" type="ORF">AMSG_02278</name>
</gene>
<comment type="similarity">
    <text evidence="2 9">Belongs to the mitochondrial pyruvate carrier (MPC) (TC 2.A.105) family.</text>
</comment>
<accession>A0A0L0DXP3</accession>
<dbReference type="Pfam" id="PF03650">
    <property type="entry name" value="MPC"/>
    <property type="match status" value="1"/>
</dbReference>
<dbReference type="OrthoDB" id="869189at2759"/>
<dbReference type="STRING" id="461836.A0A0L0DXP3"/>
<dbReference type="Proteomes" id="UP000054408">
    <property type="component" value="Unassembled WGS sequence"/>
</dbReference>
<organism evidence="10 11">
    <name type="scientific">Thecamonas trahens ATCC 50062</name>
    <dbReference type="NCBI Taxonomy" id="461836"/>
    <lineage>
        <taxon>Eukaryota</taxon>
        <taxon>Apusozoa</taxon>
        <taxon>Apusomonadida</taxon>
        <taxon>Apusomonadidae</taxon>
        <taxon>Thecamonas</taxon>
    </lineage>
</organism>
<keyword evidence="4" id="KW-0812">Transmembrane</keyword>
<evidence type="ECO:0000256" key="3">
    <source>
        <dbReference type="ARBA" id="ARBA00022448"/>
    </source>
</evidence>
<dbReference type="InterPro" id="IPR005336">
    <property type="entry name" value="MPC"/>
</dbReference>
<dbReference type="AlphaFoldDB" id="A0A0L0DXP3"/>
<keyword evidence="8" id="KW-0472">Membrane</keyword>
<keyword evidence="5 9" id="KW-0999">Mitochondrion inner membrane</keyword>
<evidence type="ECO:0000256" key="9">
    <source>
        <dbReference type="RuleBase" id="RU363100"/>
    </source>
</evidence>
<comment type="subcellular location">
    <subcellularLocation>
        <location evidence="1 9">Mitochondrion inner membrane</location>
        <topology evidence="1 9">Multi-pass membrane protein</topology>
    </subcellularLocation>
</comment>
<sequence>MATAVRSVVSRFLARYSGIEGGVLLRGKVFQQLGEKYPSFKKFNNVLTVAPAWKWGLAAVPLYGAVSGDVQVENIDLKTSGALSLTGIVWAYYGMLVRPTAYLLVAVNMALLAVNGTNVARKVMYNRELAAATDLSVVDTLQVIPAPALTAVPAADVTVVTPSVTVAESDVADADK</sequence>
<evidence type="ECO:0000256" key="2">
    <source>
        <dbReference type="ARBA" id="ARBA00006416"/>
    </source>
</evidence>
<proteinExistence type="inferred from homology"/>
<dbReference type="GeneID" id="25561966"/>
<name>A0A0L0DXP3_THETB</name>
<evidence type="ECO:0000256" key="5">
    <source>
        <dbReference type="ARBA" id="ARBA00022792"/>
    </source>
</evidence>
<evidence type="ECO:0000313" key="10">
    <source>
        <dbReference type="EMBL" id="KNC56308.1"/>
    </source>
</evidence>
<evidence type="ECO:0000313" key="11">
    <source>
        <dbReference type="Proteomes" id="UP000054408"/>
    </source>
</evidence>
<dbReference type="GO" id="GO:0005743">
    <property type="term" value="C:mitochondrial inner membrane"/>
    <property type="evidence" value="ECO:0007669"/>
    <property type="project" value="UniProtKB-SubCell"/>
</dbReference>
<protein>
    <recommendedName>
        <fullName evidence="9">Mitochondrial pyruvate carrier</fullName>
    </recommendedName>
</protein>
<keyword evidence="6" id="KW-1133">Transmembrane helix</keyword>
<evidence type="ECO:0000256" key="1">
    <source>
        <dbReference type="ARBA" id="ARBA00004448"/>
    </source>
</evidence>
<dbReference type="OMA" id="VMYNREL"/>
<dbReference type="EMBL" id="GL349441">
    <property type="protein sequence ID" value="KNC56308.1"/>
    <property type="molecule type" value="Genomic_DNA"/>
</dbReference>
<evidence type="ECO:0000256" key="8">
    <source>
        <dbReference type="ARBA" id="ARBA00023136"/>
    </source>
</evidence>
<dbReference type="GO" id="GO:0006850">
    <property type="term" value="P:pyruvate import into mitochondria"/>
    <property type="evidence" value="ECO:0007669"/>
    <property type="project" value="InterPro"/>
</dbReference>
<keyword evidence="3 9" id="KW-0813">Transport</keyword>